<sequence length="54" mass="6174">MDEVHIMIALLVSGFILLAIGFSQREHDWSLWLTSLGLVSMFAPLMFRLYLGFS</sequence>
<reference evidence="2 3" key="1">
    <citation type="submission" date="2016-10" db="EMBL/GenBank/DDBJ databases">
        <authorList>
            <person name="Varghese N."/>
            <person name="Submissions S."/>
        </authorList>
    </citation>
    <scope>NUCLEOTIDE SEQUENCE [LARGE SCALE GENOMIC DNA]</scope>
    <source>
        <strain evidence="2 3">CIP 109853</strain>
    </source>
</reference>
<dbReference type="RefSeq" id="WP_167362786.1">
    <property type="nucleotide sequence ID" value="NZ_FOFP01000004.1"/>
</dbReference>
<keyword evidence="1" id="KW-0472">Membrane</keyword>
<keyword evidence="3" id="KW-1185">Reference proteome</keyword>
<keyword evidence="1" id="KW-0812">Transmembrane</keyword>
<dbReference type="Proteomes" id="UP000198512">
    <property type="component" value="Unassembled WGS sequence"/>
</dbReference>
<name>A0ABY1B844_9PSED</name>
<accession>A0ABY1B844</accession>
<evidence type="ECO:0000256" key="1">
    <source>
        <dbReference type="SAM" id="Phobius"/>
    </source>
</evidence>
<organism evidence="2 3">
    <name type="scientific">Pseudomonas cuatrocienegasensis</name>
    <dbReference type="NCBI Taxonomy" id="543360"/>
    <lineage>
        <taxon>Bacteria</taxon>
        <taxon>Pseudomonadati</taxon>
        <taxon>Pseudomonadota</taxon>
        <taxon>Gammaproteobacteria</taxon>
        <taxon>Pseudomonadales</taxon>
        <taxon>Pseudomonadaceae</taxon>
        <taxon>Pseudomonas</taxon>
    </lineage>
</organism>
<evidence type="ECO:0000313" key="3">
    <source>
        <dbReference type="Proteomes" id="UP000198512"/>
    </source>
</evidence>
<protein>
    <submittedName>
        <fullName evidence="2">Uncharacterized protein</fullName>
    </submittedName>
</protein>
<feature type="transmembrane region" description="Helical" evidence="1">
    <location>
        <begin position="6"/>
        <end position="22"/>
    </location>
</feature>
<comment type="caution">
    <text evidence="2">The sequence shown here is derived from an EMBL/GenBank/DDBJ whole genome shotgun (WGS) entry which is preliminary data.</text>
</comment>
<keyword evidence="1" id="KW-1133">Transmembrane helix</keyword>
<gene>
    <name evidence="2" type="ORF">SAMN05216600_10457</name>
</gene>
<evidence type="ECO:0000313" key="2">
    <source>
        <dbReference type="EMBL" id="SEQ19883.1"/>
    </source>
</evidence>
<feature type="transmembrane region" description="Helical" evidence="1">
    <location>
        <begin position="29"/>
        <end position="51"/>
    </location>
</feature>
<proteinExistence type="predicted"/>
<dbReference type="EMBL" id="FOFP01000004">
    <property type="protein sequence ID" value="SEQ19883.1"/>
    <property type="molecule type" value="Genomic_DNA"/>
</dbReference>